<keyword evidence="4" id="KW-0614">Plasmid</keyword>
<feature type="region of interest" description="Disordered" evidence="2">
    <location>
        <begin position="1"/>
        <end position="101"/>
    </location>
</feature>
<sequence>MESEPPEPTDETFDTRETIGGEIESDEDNDETDEDDTESDEDNDETDEDDTESDEDNDETDEDDTESDEDNDETDEDDTESDEDDAETDDEPETVDDLPLFDAHTHVIPTEARGRDPLFAEQLVEWMDANSVDRAVVLAFDAPEAYPVQAPSEWVLDEVASYPDRLVPFCTVDPRAVDGADAAADRLEHYIDRGARGFGELKMEMDIDDDRLEPLYELCATYELPVLFHTDQQMMRDEVGLPRLENILASYPEVDFVAHAHGWWSHMAADVEPQDRGRIPEGPIEAPGRVWDLLAAYDNIYGDISTLGGWNALTRDEAYGQAFLESHHDQLVFGTDYLFPGHQIPHFAMFEQFDLELDAWANIRHRNIKGLLR</sequence>
<evidence type="ECO:0000313" key="4">
    <source>
        <dbReference type="EMBL" id="ADD07593.1"/>
    </source>
</evidence>
<evidence type="ECO:0000313" key="5">
    <source>
        <dbReference type="Proteomes" id="UP000001879"/>
    </source>
</evidence>
<gene>
    <name evidence="4" type="ordered locus">Nmag_4067</name>
</gene>
<dbReference type="Pfam" id="PF04909">
    <property type="entry name" value="Amidohydro_2"/>
    <property type="match status" value="1"/>
</dbReference>
<name>D3T1Y4_NATMM</name>
<dbReference type="HOGENOM" id="CLU_062768_1_0_2"/>
<evidence type="ECO:0000256" key="1">
    <source>
        <dbReference type="ARBA" id="ARBA00023239"/>
    </source>
</evidence>
<reference evidence="5" key="1">
    <citation type="submission" date="2010-02" db="EMBL/GenBank/DDBJ databases">
        <title>Complete sequence of plasmid 2 of Natrialba magadii ATCC 43099.</title>
        <authorList>
            <consortium name="US DOE Joint Genome Institute"/>
            <person name="Lucas S."/>
            <person name="Copeland A."/>
            <person name="Lapidus A."/>
            <person name="Cheng J.-F."/>
            <person name="Bruce D."/>
            <person name="Goodwin L."/>
            <person name="Pitluck S."/>
            <person name="Davenport K."/>
            <person name="Saunders E."/>
            <person name="Detter J.C."/>
            <person name="Han C."/>
            <person name="Tapia R."/>
            <person name="Land M."/>
            <person name="Hauser L."/>
            <person name="Kyrpides N."/>
            <person name="Mikhailova N."/>
            <person name="De Castro R.E."/>
            <person name="Maupin-Furlow J.A."/>
            <person name="Woyke T."/>
        </authorList>
    </citation>
    <scope>NUCLEOTIDE SEQUENCE [LARGE SCALE GENOMIC DNA]</scope>
    <source>
        <strain evidence="5">ATCC 43099 / DSM 3394 / CCM 3739 / CIP 104546 / IAM 13178 / JCM 8861 / NBRC 102185 / NCIMB 2190 / MS3</strain>
        <plasmid evidence="5">pNMAG02</plasmid>
    </source>
</reference>
<dbReference type="OrthoDB" id="34429at2157"/>
<feature type="compositionally biased region" description="Acidic residues" evidence="2">
    <location>
        <begin position="23"/>
        <end position="96"/>
    </location>
</feature>
<dbReference type="AlphaFoldDB" id="D3T1Y4"/>
<dbReference type="PANTHER" id="PTHR21240">
    <property type="entry name" value="2-AMINO-3-CARBOXYLMUCONATE-6-SEMIALDEHYDE DECARBOXYLASE"/>
    <property type="match status" value="1"/>
</dbReference>
<dbReference type="eggNOG" id="arCOG01931">
    <property type="taxonomic scope" value="Archaea"/>
</dbReference>
<dbReference type="PANTHER" id="PTHR21240:SF28">
    <property type="entry name" value="ISO-OROTATE DECARBOXYLASE (EUROFUNG)"/>
    <property type="match status" value="1"/>
</dbReference>
<dbReference type="PaxDb" id="547559-Nmag_4067"/>
<protein>
    <submittedName>
        <fullName evidence="4">Amidohydrolase domain protein</fullName>
    </submittedName>
</protein>
<feature type="compositionally biased region" description="Acidic residues" evidence="2">
    <location>
        <begin position="1"/>
        <end position="12"/>
    </location>
</feature>
<accession>D3T1Y4</accession>
<evidence type="ECO:0000259" key="3">
    <source>
        <dbReference type="Pfam" id="PF04909"/>
    </source>
</evidence>
<keyword evidence="5" id="KW-1185">Reference proteome</keyword>
<geneLocation type="plasmid" evidence="4 5">
    <name>pNMAG02</name>
</geneLocation>
<dbReference type="InterPro" id="IPR006680">
    <property type="entry name" value="Amidohydro-rel"/>
</dbReference>
<dbReference type="EMBL" id="CP001934">
    <property type="protein sequence ID" value="ADD07593.1"/>
    <property type="molecule type" value="Genomic_DNA"/>
</dbReference>
<dbReference type="GeneID" id="8828801"/>
<proteinExistence type="predicted"/>
<dbReference type="KEGG" id="nmg:Nmag_4067"/>
<reference evidence="4 5" key="2">
    <citation type="journal article" date="2012" name="BMC Genomics">
        <title>A comparative genomics perspective on the genetic content of the alkaliphilic haloarchaeon Natrialba magadii ATCC 43099T.</title>
        <authorList>
            <person name="Siddaramappa S."/>
            <person name="Challacombe J.F."/>
            <person name="Decastro R.E."/>
            <person name="Pfeiffer F."/>
            <person name="Sastre D.E."/>
            <person name="Gimenez M.I."/>
            <person name="Paggi R.A."/>
            <person name="Detter J.C."/>
            <person name="Davenport K.W."/>
            <person name="Goodwin L.A."/>
            <person name="Kyrpides N."/>
            <person name="Tapia R."/>
            <person name="Pitluck S."/>
            <person name="Lucas S."/>
            <person name="Woyke T."/>
            <person name="Maupin-Furlow J.A."/>
        </authorList>
    </citation>
    <scope>NUCLEOTIDE SEQUENCE [LARGE SCALE GENOMIC DNA]</scope>
    <source>
        <strain evidence="5">ATCC 43099 / DSM 3394 / CCM 3739 / CIP 104546 / IAM 13178 / JCM 8861 / NBRC 102185 / NCIMB 2190 / MS3</strain>
    </source>
</reference>
<dbReference type="GO" id="GO:0016787">
    <property type="term" value="F:hydrolase activity"/>
    <property type="evidence" value="ECO:0007669"/>
    <property type="project" value="InterPro"/>
</dbReference>
<dbReference type="Gene3D" id="3.20.20.140">
    <property type="entry name" value="Metal-dependent hydrolases"/>
    <property type="match status" value="1"/>
</dbReference>
<dbReference type="GO" id="GO:0005737">
    <property type="term" value="C:cytoplasm"/>
    <property type="evidence" value="ECO:0007669"/>
    <property type="project" value="TreeGrafter"/>
</dbReference>
<evidence type="ECO:0000256" key="2">
    <source>
        <dbReference type="SAM" id="MobiDB-lite"/>
    </source>
</evidence>
<dbReference type="RefSeq" id="WP_012996966.1">
    <property type="nucleotide sequence ID" value="NC_013924.1"/>
</dbReference>
<organism evidence="4 5">
    <name type="scientific">Natrialba magadii (strain ATCC 43099 / DSM 3394 / CCM 3739 / CIP 104546 / IAM 13178 / JCM 8861 / NBRC 102185 / NCIMB 2190 / MS3)</name>
    <name type="common">Natronobacterium magadii</name>
    <dbReference type="NCBI Taxonomy" id="547559"/>
    <lineage>
        <taxon>Archaea</taxon>
        <taxon>Methanobacteriati</taxon>
        <taxon>Methanobacteriota</taxon>
        <taxon>Stenosarchaea group</taxon>
        <taxon>Halobacteria</taxon>
        <taxon>Halobacteriales</taxon>
        <taxon>Natrialbaceae</taxon>
        <taxon>Natrialba</taxon>
    </lineage>
</organism>
<dbReference type="SUPFAM" id="SSF51556">
    <property type="entry name" value="Metallo-dependent hydrolases"/>
    <property type="match status" value="1"/>
</dbReference>
<dbReference type="InterPro" id="IPR032466">
    <property type="entry name" value="Metal_Hydrolase"/>
</dbReference>
<dbReference type="GO" id="GO:0016831">
    <property type="term" value="F:carboxy-lyase activity"/>
    <property type="evidence" value="ECO:0007669"/>
    <property type="project" value="InterPro"/>
</dbReference>
<dbReference type="Proteomes" id="UP000001879">
    <property type="component" value="Plasmid pNMAG02"/>
</dbReference>
<dbReference type="GO" id="GO:0019748">
    <property type="term" value="P:secondary metabolic process"/>
    <property type="evidence" value="ECO:0007669"/>
    <property type="project" value="TreeGrafter"/>
</dbReference>
<dbReference type="InterPro" id="IPR032465">
    <property type="entry name" value="ACMSD"/>
</dbReference>
<feature type="domain" description="Amidohydrolase-related" evidence="3">
    <location>
        <begin position="102"/>
        <end position="348"/>
    </location>
</feature>
<keyword evidence="1" id="KW-0456">Lyase</keyword>